<reference evidence="3 4" key="1">
    <citation type="submission" date="2016-10" db="EMBL/GenBank/DDBJ databases">
        <authorList>
            <person name="de Groot N.N."/>
        </authorList>
    </citation>
    <scope>NUCLEOTIDE SEQUENCE [LARGE SCALE GENOMIC DNA]</scope>
    <source>
        <strain evidence="3 4">AA1</strain>
    </source>
</reference>
<dbReference type="CDD" id="cd03786">
    <property type="entry name" value="GTB_UDP-GlcNAc_2-Epimerase"/>
    <property type="match status" value="1"/>
</dbReference>
<sequence length="380" mass="41391">MKKKKIFVVAGARPNFMKIAPIVRALDASRAFETSIVHTGQHYDHNMSGSFFAELGIRRPDYNLEVGSGSHAFQTAAVMMKFEEICLKGQPDYVMVVGDVNSTIAAGLVAKKLSATLIHVEAGLRSGDRLMPEEINRLATDAITDIFFTTEKGATGNLVSAGCSPGQVHFVGNVMIDNLFYQLGRLEEAAVSDEVAALKERLCGRYICLTMHRPSNVDNPEVLETILASVGELAREVPVLFPCHPRTRKNITRFGLDGYLSEAGINGGAVEQGFLCMPPLGYNDFLYLWKDAALVITDSGGLQEETTALEIPCLTIRENTERPVTVEVGSNLIVGSDSDRLKAESRKALSGRWKPCAVPELWDGRSGERIKIVLEGSCGI</sequence>
<dbReference type="Pfam" id="PF02350">
    <property type="entry name" value="Epimerase_2"/>
    <property type="match status" value="1"/>
</dbReference>
<dbReference type="PANTHER" id="PTHR43174">
    <property type="entry name" value="UDP-N-ACETYLGLUCOSAMINE 2-EPIMERASE"/>
    <property type="match status" value="1"/>
</dbReference>
<dbReference type="InterPro" id="IPR003331">
    <property type="entry name" value="UDP_GlcNAc_Epimerase_2_dom"/>
</dbReference>
<dbReference type="SUPFAM" id="SSF53756">
    <property type="entry name" value="UDP-Glycosyltransferase/glycogen phosphorylase"/>
    <property type="match status" value="1"/>
</dbReference>
<dbReference type="STRING" id="419481.SAMN05216233_102334"/>
<dbReference type="InterPro" id="IPR029767">
    <property type="entry name" value="WecB-like"/>
</dbReference>
<protein>
    <submittedName>
        <fullName evidence="3">UDP-N-acetylglucosamine 2-epimerase (Non-hydrolysing)</fullName>
    </submittedName>
</protein>
<evidence type="ECO:0000259" key="2">
    <source>
        <dbReference type="Pfam" id="PF02350"/>
    </source>
</evidence>
<comment type="similarity">
    <text evidence="1">Belongs to the UDP-N-acetylglucosamine 2-epimerase family.</text>
</comment>
<organism evidence="3 4">
    <name type="scientific">Desulfoluna spongiiphila</name>
    <dbReference type="NCBI Taxonomy" id="419481"/>
    <lineage>
        <taxon>Bacteria</taxon>
        <taxon>Pseudomonadati</taxon>
        <taxon>Thermodesulfobacteriota</taxon>
        <taxon>Desulfobacteria</taxon>
        <taxon>Desulfobacterales</taxon>
        <taxon>Desulfolunaceae</taxon>
        <taxon>Desulfoluna</taxon>
    </lineage>
</organism>
<proteinExistence type="inferred from homology"/>
<dbReference type="AlphaFoldDB" id="A0A1G5C2K3"/>
<dbReference type="EMBL" id="FMUX01000002">
    <property type="protein sequence ID" value="SCX96618.1"/>
    <property type="molecule type" value="Genomic_DNA"/>
</dbReference>
<accession>A0A1G5C2K3</accession>
<gene>
    <name evidence="3" type="ORF">SAMN05216233_102334</name>
</gene>
<dbReference type="GO" id="GO:0016853">
    <property type="term" value="F:isomerase activity"/>
    <property type="evidence" value="ECO:0007669"/>
    <property type="project" value="UniProtKB-KW"/>
</dbReference>
<feature type="domain" description="UDP-N-acetylglucosamine 2-epimerase" evidence="2">
    <location>
        <begin position="25"/>
        <end position="374"/>
    </location>
</feature>
<dbReference type="RefSeq" id="WP_092208806.1">
    <property type="nucleotide sequence ID" value="NZ_FMUX01000002.1"/>
</dbReference>
<evidence type="ECO:0000256" key="1">
    <source>
        <dbReference type="RuleBase" id="RU003513"/>
    </source>
</evidence>
<keyword evidence="1" id="KW-0413">Isomerase</keyword>
<keyword evidence="4" id="KW-1185">Reference proteome</keyword>
<dbReference type="OrthoDB" id="9803238at2"/>
<dbReference type="Proteomes" id="UP000198870">
    <property type="component" value="Unassembled WGS sequence"/>
</dbReference>
<name>A0A1G5C2K3_9BACT</name>
<dbReference type="Gene3D" id="3.40.50.2000">
    <property type="entry name" value="Glycogen Phosphorylase B"/>
    <property type="match status" value="2"/>
</dbReference>
<evidence type="ECO:0000313" key="3">
    <source>
        <dbReference type="EMBL" id="SCX96618.1"/>
    </source>
</evidence>
<evidence type="ECO:0000313" key="4">
    <source>
        <dbReference type="Proteomes" id="UP000198870"/>
    </source>
</evidence>
<dbReference type="NCBIfam" id="TIGR00236">
    <property type="entry name" value="wecB"/>
    <property type="match status" value="1"/>
</dbReference>
<dbReference type="PANTHER" id="PTHR43174:SF1">
    <property type="entry name" value="UDP-N-ACETYLGLUCOSAMINE 2-EPIMERASE"/>
    <property type="match status" value="1"/>
</dbReference>